<reference evidence="3" key="1">
    <citation type="journal article" date="2011" name="Genome Biol.">
        <title>The draft genome of the carcinogenic human liver fluke Clonorchis sinensis.</title>
        <authorList>
            <person name="Wang X."/>
            <person name="Chen W."/>
            <person name="Huang Y."/>
            <person name="Sun J."/>
            <person name="Men J."/>
            <person name="Liu H."/>
            <person name="Luo F."/>
            <person name="Guo L."/>
            <person name="Lv X."/>
            <person name="Deng C."/>
            <person name="Zhou C."/>
            <person name="Fan Y."/>
            <person name="Li X."/>
            <person name="Huang L."/>
            <person name="Hu Y."/>
            <person name="Liang C."/>
            <person name="Hu X."/>
            <person name="Xu J."/>
            <person name="Yu X."/>
        </authorList>
    </citation>
    <scope>NUCLEOTIDE SEQUENCE [LARGE SCALE GENOMIC DNA]</scope>
    <source>
        <strain evidence="3">Henan</strain>
    </source>
</reference>
<organism evidence="3 4">
    <name type="scientific">Clonorchis sinensis</name>
    <name type="common">Chinese liver fluke</name>
    <dbReference type="NCBI Taxonomy" id="79923"/>
    <lineage>
        <taxon>Eukaryota</taxon>
        <taxon>Metazoa</taxon>
        <taxon>Spiralia</taxon>
        <taxon>Lophotrochozoa</taxon>
        <taxon>Platyhelminthes</taxon>
        <taxon>Trematoda</taxon>
        <taxon>Digenea</taxon>
        <taxon>Opisthorchiida</taxon>
        <taxon>Opisthorchiata</taxon>
        <taxon>Opisthorchiidae</taxon>
        <taxon>Clonorchis</taxon>
    </lineage>
</organism>
<evidence type="ECO:0000313" key="4">
    <source>
        <dbReference type="Proteomes" id="UP000008909"/>
    </source>
</evidence>
<reference key="2">
    <citation type="submission" date="2011-10" db="EMBL/GenBank/DDBJ databases">
        <title>The genome and transcriptome sequence of Clonorchis sinensis provide insights into the carcinogenic liver fluke.</title>
        <authorList>
            <person name="Wang X."/>
            <person name="Huang Y."/>
            <person name="Chen W."/>
            <person name="Liu H."/>
            <person name="Guo L."/>
            <person name="Chen Y."/>
            <person name="Luo F."/>
            <person name="Zhou W."/>
            <person name="Sun J."/>
            <person name="Mao Q."/>
            <person name="Liang P."/>
            <person name="Zhou C."/>
            <person name="Tian Y."/>
            <person name="Men J."/>
            <person name="Lv X."/>
            <person name="Huang L."/>
            <person name="Zhou J."/>
            <person name="Hu Y."/>
            <person name="Li R."/>
            <person name="Zhang F."/>
            <person name="Lei H."/>
            <person name="Li X."/>
            <person name="Hu X."/>
            <person name="Liang C."/>
            <person name="Xu J."/>
            <person name="Wu Z."/>
            <person name="Yu X."/>
        </authorList>
    </citation>
    <scope>NUCLEOTIDE SEQUENCE</scope>
    <source>
        <strain>Henan</strain>
    </source>
</reference>
<protein>
    <recommendedName>
        <fullName evidence="2">C2H2-type domain-containing protein</fullName>
    </recommendedName>
</protein>
<dbReference type="PROSITE" id="PS00028">
    <property type="entry name" value="ZINC_FINGER_C2H2_1"/>
    <property type="match status" value="1"/>
</dbReference>
<dbReference type="Proteomes" id="UP000008909">
    <property type="component" value="Unassembled WGS sequence"/>
</dbReference>
<dbReference type="PANTHER" id="PTHR21301:SF10">
    <property type="entry name" value="REVERSE TRANSCRIPTASE DOMAIN-CONTAINING PROTEIN"/>
    <property type="match status" value="1"/>
</dbReference>
<sequence>MAVDLFDIFSALKLSPRMVTKRLQANRRARQTDQEPPDQTPTNKKVPVRPMVDGTGSSPHELARFLASILKLLTGKSSSYNKNSYDFANKVAGVTVEPDDILVNLDVNSLYTNVPKGDSLDRAKRLLLADTTLSERRTQLTVFWRYVDDTFVVMKRDEVSEFYNYLNELSPHIKLSMEIELTSGTLAFLDCMTHKIGVKLKTTVFEKPTDTGTLLNYSSASITSSLFKCVRAPCTEEVDRTAAQIALKNKLRGSGYPSSLIRRQLRRVLVPVANPKREWLGTAIIPYKPGTWEVIRRILRTANIRVAFQTGSTLRFALMQLKDHFPTNRTRDCVYKIKCNDCTKEYTGQTAKEHHTRILGHKRKINRPPRNADEYRTLLKDSAVAEHALDTRYKIDFENVEVLRRGLRSS</sequence>
<evidence type="ECO:0000256" key="1">
    <source>
        <dbReference type="SAM" id="MobiDB-lite"/>
    </source>
</evidence>
<keyword evidence="4" id="KW-1185">Reference proteome</keyword>
<feature type="region of interest" description="Disordered" evidence="1">
    <location>
        <begin position="25"/>
        <end position="50"/>
    </location>
</feature>
<evidence type="ECO:0000259" key="2">
    <source>
        <dbReference type="PROSITE" id="PS00028"/>
    </source>
</evidence>
<dbReference type="PANTHER" id="PTHR21301">
    <property type="entry name" value="REVERSE TRANSCRIPTASE"/>
    <property type="match status" value="1"/>
</dbReference>
<dbReference type="InterPro" id="IPR013087">
    <property type="entry name" value="Znf_C2H2_type"/>
</dbReference>
<proteinExistence type="predicted"/>
<feature type="domain" description="C2H2-type" evidence="2">
    <location>
        <begin position="339"/>
        <end position="361"/>
    </location>
</feature>
<evidence type="ECO:0000313" key="3">
    <source>
        <dbReference type="EMBL" id="GAA55433.1"/>
    </source>
</evidence>
<dbReference type="AlphaFoldDB" id="G7YR52"/>
<gene>
    <name evidence="3" type="ORF">CLF_107917</name>
</gene>
<name>G7YR52_CLOSI</name>
<accession>G7YR52</accession>
<dbReference type="EMBL" id="DF144014">
    <property type="protein sequence ID" value="GAA55433.1"/>
    <property type="molecule type" value="Genomic_DNA"/>
</dbReference>